<organism evidence="9 10">
    <name type="scientific">Aureibaculum flavum</name>
    <dbReference type="NCBI Taxonomy" id="2795986"/>
    <lineage>
        <taxon>Bacteria</taxon>
        <taxon>Pseudomonadati</taxon>
        <taxon>Bacteroidota</taxon>
        <taxon>Flavobacteriia</taxon>
        <taxon>Flavobacteriales</taxon>
        <taxon>Flavobacteriaceae</taxon>
        <taxon>Aureibaculum</taxon>
    </lineage>
</organism>
<dbReference type="EMBL" id="JAEHFJ010000002">
    <property type="protein sequence ID" value="MBJ2173768.1"/>
    <property type="molecule type" value="Genomic_DNA"/>
</dbReference>
<dbReference type="InterPro" id="IPR004634">
    <property type="entry name" value="Pept_S49_pIV"/>
</dbReference>
<keyword evidence="7" id="KW-1133">Transmembrane helix</keyword>
<dbReference type="CDD" id="cd07018">
    <property type="entry name" value="S49_SppA_67K_type"/>
    <property type="match status" value="1"/>
</dbReference>
<dbReference type="RefSeq" id="WP_198840529.1">
    <property type="nucleotide sequence ID" value="NZ_JAEHFJ010000002.1"/>
</dbReference>
<dbReference type="InterPro" id="IPR002142">
    <property type="entry name" value="Peptidase_S49"/>
</dbReference>
<keyword evidence="3" id="KW-0645">Protease</keyword>
<dbReference type="NCBIfam" id="TIGR00705">
    <property type="entry name" value="SppA_67K"/>
    <property type="match status" value="1"/>
</dbReference>
<dbReference type="PANTHER" id="PTHR33209">
    <property type="entry name" value="PROTEASE 4"/>
    <property type="match status" value="1"/>
</dbReference>
<dbReference type="Gene3D" id="3.90.226.10">
    <property type="entry name" value="2-enoyl-CoA Hydratase, Chain A, domain 1"/>
    <property type="match status" value="2"/>
</dbReference>
<evidence type="ECO:0000256" key="5">
    <source>
        <dbReference type="ARBA" id="ARBA00022825"/>
    </source>
</evidence>
<name>A0ABS0WP79_9FLAO</name>
<evidence type="ECO:0000256" key="3">
    <source>
        <dbReference type="ARBA" id="ARBA00022670"/>
    </source>
</evidence>
<dbReference type="PANTHER" id="PTHR33209:SF1">
    <property type="entry name" value="PEPTIDASE S49 DOMAIN-CONTAINING PROTEIN"/>
    <property type="match status" value="1"/>
</dbReference>
<feature type="domain" description="Peptidase S49" evidence="8">
    <location>
        <begin position="121"/>
        <end position="274"/>
    </location>
</feature>
<comment type="subcellular location">
    <subcellularLocation>
        <location evidence="1">Membrane</location>
    </subcellularLocation>
</comment>
<feature type="domain" description="Peptidase S49" evidence="8">
    <location>
        <begin position="368"/>
        <end position="518"/>
    </location>
</feature>
<proteinExistence type="inferred from homology"/>
<gene>
    <name evidence="9" type="primary">sppA</name>
    <name evidence="9" type="ORF">JBL43_05930</name>
</gene>
<evidence type="ECO:0000256" key="7">
    <source>
        <dbReference type="SAM" id="Phobius"/>
    </source>
</evidence>
<dbReference type="InterPro" id="IPR047217">
    <property type="entry name" value="S49_SppA_67K_type_N"/>
</dbReference>
<reference evidence="9 10" key="1">
    <citation type="submission" date="2020-12" db="EMBL/GenBank/DDBJ databases">
        <title>Aureibaculum luteum sp. nov. and Aureibaculum flavum sp. nov., novel members of the family Flavobacteriaceae isolated from Antarctic intertidal sediments.</title>
        <authorList>
            <person name="He X."/>
            <person name="Zhang X."/>
        </authorList>
    </citation>
    <scope>NUCLEOTIDE SEQUENCE [LARGE SCALE GENOMIC DNA]</scope>
    <source>
        <strain evidence="9 10">A20</strain>
    </source>
</reference>
<dbReference type="InterPro" id="IPR047272">
    <property type="entry name" value="S49_SppA_C"/>
</dbReference>
<keyword evidence="5" id="KW-0720">Serine protease</keyword>
<comment type="similarity">
    <text evidence="2">Belongs to the peptidase S49 family.</text>
</comment>
<comment type="caution">
    <text evidence="9">The sequence shown here is derived from an EMBL/GenBank/DDBJ whole genome shotgun (WGS) entry which is preliminary data.</text>
</comment>
<evidence type="ECO:0000256" key="6">
    <source>
        <dbReference type="ARBA" id="ARBA00023136"/>
    </source>
</evidence>
<evidence type="ECO:0000313" key="9">
    <source>
        <dbReference type="EMBL" id="MBJ2173768.1"/>
    </source>
</evidence>
<evidence type="ECO:0000256" key="1">
    <source>
        <dbReference type="ARBA" id="ARBA00004370"/>
    </source>
</evidence>
<dbReference type="Pfam" id="PF01343">
    <property type="entry name" value="Peptidase_S49"/>
    <property type="match status" value="2"/>
</dbReference>
<keyword evidence="4" id="KW-0378">Hydrolase</keyword>
<dbReference type="PIRSF" id="PIRSF001217">
    <property type="entry name" value="Protease_4_SppA"/>
    <property type="match status" value="1"/>
</dbReference>
<dbReference type="NCBIfam" id="TIGR00706">
    <property type="entry name" value="SppA_dom"/>
    <property type="match status" value="1"/>
</dbReference>
<dbReference type="SUPFAM" id="SSF52096">
    <property type="entry name" value="ClpP/crotonase"/>
    <property type="match status" value="2"/>
</dbReference>
<dbReference type="InterPro" id="IPR029045">
    <property type="entry name" value="ClpP/crotonase-like_dom_sf"/>
</dbReference>
<keyword evidence="7" id="KW-0812">Transmembrane</keyword>
<dbReference type="Gene3D" id="6.20.330.10">
    <property type="match status" value="1"/>
</dbReference>
<evidence type="ECO:0000259" key="8">
    <source>
        <dbReference type="Pfam" id="PF01343"/>
    </source>
</evidence>
<sequence length="586" mass="64870">MKFLRELLAAILGVFIAVGLMFVILVVIISASTEDTAVSVKSNSVLELNLESQILDYAPKSGDPFAEIFDMDGGKMGLQEILNAIENAETDDKIKGISIHTLFVNAGTAQIQAIRDKLLDFKKSGKFITAYADYYLQSNYYLSSVADSIFVNPVGEVDFRGLSTEILYYKDLQEKSGVKMEVIRHGKYKSAVEPFLANEMSEANREQVSSFLNSIWNEIVVDIAESRNKTVEEINAIADDLLARTPQLAIENNMVDDELYNDEYTDKLKSLVGIENDKKLNSLSISDYISTGKGRIKSSASDKIAIIYAQGEIIYGKGTLEVVGQEKIIEALTKARKDNKIKAIVLRVNSPGGSALASDLMWRELELTKKEKPLVVSMGNYAASGGYYISCNANEIIAEPTTITGSIGVFGIMPNFSELTKKIGVNAEQVGTNKNSFTYSPFKPMTDEFYNVAKEGVEGIYKTFVSRVAQGRNMTEAAVDSIAQGRVWTGVEALENGLVDKLGSLNDAVNRAAELAEITDFGITNYPRYKTDFKDTFNPLSFIRMSKESILKEELGVENYRIYKSIKEFSTLEGVQARMPFELKIK</sequence>
<accession>A0ABS0WP79</accession>
<keyword evidence="6 7" id="KW-0472">Membrane</keyword>
<dbReference type="InterPro" id="IPR004635">
    <property type="entry name" value="Pept_S49_SppA"/>
</dbReference>
<dbReference type="CDD" id="cd07023">
    <property type="entry name" value="S49_Sppa_N_C"/>
    <property type="match status" value="1"/>
</dbReference>
<evidence type="ECO:0000256" key="2">
    <source>
        <dbReference type="ARBA" id="ARBA00008683"/>
    </source>
</evidence>
<evidence type="ECO:0000256" key="4">
    <source>
        <dbReference type="ARBA" id="ARBA00022801"/>
    </source>
</evidence>
<keyword evidence="10" id="KW-1185">Reference proteome</keyword>
<protein>
    <submittedName>
        <fullName evidence="9">Signal peptide peptidase SppA</fullName>
    </submittedName>
</protein>
<feature type="transmembrane region" description="Helical" evidence="7">
    <location>
        <begin position="7"/>
        <end position="31"/>
    </location>
</feature>
<dbReference type="Proteomes" id="UP000623301">
    <property type="component" value="Unassembled WGS sequence"/>
</dbReference>
<evidence type="ECO:0000313" key="10">
    <source>
        <dbReference type="Proteomes" id="UP000623301"/>
    </source>
</evidence>